<proteinExistence type="predicted"/>
<protein>
    <submittedName>
        <fullName evidence="1">Uncharacterized protein</fullName>
    </submittedName>
</protein>
<comment type="caution">
    <text evidence="1">The sequence shown here is derived from an EMBL/GenBank/DDBJ whole genome shotgun (WGS) entry which is preliminary data.</text>
</comment>
<evidence type="ECO:0000313" key="1">
    <source>
        <dbReference type="EMBL" id="GIX99641.1"/>
    </source>
</evidence>
<name>A0AAV4PUU5_9ARAC</name>
<gene>
    <name evidence="1" type="ORF">CDAR_487601</name>
</gene>
<dbReference type="AlphaFoldDB" id="A0AAV4PUU5"/>
<reference evidence="1 2" key="1">
    <citation type="submission" date="2021-06" db="EMBL/GenBank/DDBJ databases">
        <title>Caerostris darwini draft genome.</title>
        <authorList>
            <person name="Kono N."/>
            <person name="Arakawa K."/>
        </authorList>
    </citation>
    <scope>NUCLEOTIDE SEQUENCE [LARGE SCALE GENOMIC DNA]</scope>
</reference>
<sequence>MTRWLFPENSPKGKFQLIRCVCVQHANLEERGKKPAKVSHIISRLIVIRPNVSSVNYFISPNHFRTLIGLGCIGGCIPTITPDRGCMEADEEIFPRTSCLQGWWCGRTVPFPEAALVNWESLPSSHADCNPSYIFIHIDEYHPKRDNFRIIRINLELTLLSGLVRNALLPPTMRRSQNKGISFLWILRLQDEFSKALV</sequence>
<dbReference type="EMBL" id="BPLQ01003322">
    <property type="protein sequence ID" value="GIX99641.1"/>
    <property type="molecule type" value="Genomic_DNA"/>
</dbReference>
<accession>A0AAV4PUU5</accession>
<organism evidence="1 2">
    <name type="scientific">Caerostris darwini</name>
    <dbReference type="NCBI Taxonomy" id="1538125"/>
    <lineage>
        <taxon>Eukaryota</taxon>
        <taxon>Metazoa</taxon>
        <taxon>Ecdysozoa</taxon>
        <taxon>Arthropoda</taxon>
        <taxon>Chelicerata</taxon>
        <taxon>Arachnida</taxon>
        <taxon>Araneae</taxon>
        <taxon>Araneomorphae</taxon>
        <taxon>Entelegynae</taxon>
        <taxon>Araneoidea</taxon>
        <taxon>Araneidae</taxon>
        <taxon>Caerostris</taxon>
    </lineage>
</organism>
<evidence type="ECO:0000313" key="2">
    <source>
        <dbReference type="Proteomes" id="UP001054837"/>
    </source>
</evidence>
<keyword evidence="2" id="KW-1185">Reference proteome</keyword>
<dbReference type="Proteomes" id="UP001054837">
    <property type="component" value="Unassembled WGS sequence"/>
</dbReference>